<dbReference type="GO" id="GO:0000160">
    <property type="term" value="P:phosphorelay signal transduction system"/>
    <property type="evidence" value="ECO:0007669"/>
    <property type="project" value="InterPro"/>
</dbReference>
<dbReference type="SMART" id="SM00052">
    <property type="entry name" value="EAL"/>
    <property type="match status" value="1"/>
</dbReference>
<dbReference type="PROSITE" id="PS50883">
    <property type="entry name" value="EAL"/>
    <property type="match status" value="1"/>
</dbReference>
<reference evidence="4 5" key="1">
    <citation type="submission" date="2016-06" db="EMBL/GenBank/DDBJ databases">
        <title>Insight into the functional genes involving in sulfur oxidation in Pearl River water.</title>
        <authorList>
            <person name="Luo J."/>
            <person name="Tan X."/>
            <person name="Lin W."/>
        </authorList>
    </citation>
    <scope>NUCLEOTIDE SEQUENCE [LARGE SCALE GENOMIC DNA]</scope>
    <source>
        <strain evidence="4 5">LS2</strain>
    </source>
</reference>
<dbReference type="OrthoDB" id="9812358at2"/>
<organism evidence="4 5">
    <name type="scientific">Halothiobacillus diazotrophicus</name>
    <dbReference type="NCBI Taxonomy" id="1860122"/>
    <lineage>
        <taxon>Bacteria</taxon>
        <taxon>Pseudomonadati</taxon>
        <taxon>Pseudomonadota</taxon>
        <taxon>Gammaproteobacteria</taxon>
        <taxon>Chromatiales</taxon>
        <taxon>Halothiobacillaceae</taxon>
        <taxon>Halothiobacillus</taxon>
    </lineage>
</organism>
<dbReference type="SUPFAM" id="SSF52172">
    <property type="entry name" value="CheY-like"/>
    <property type="match status" value="1"/>
</dbReference>
<dbReference type="Gene3D" id="3.20.20.450">
    <property type="entry name" value="EAL domain"/>
    <property type="match status" value="1"/>
</dbReference>
<feature type="modified residue" description="4-aspartylphosphate" evidence="1">
    <location>
        <position position="59"/>
    </location>
</feature>
<dbReference type="PANTHER" id="PTHR33121">
    <property type="entry name" value="CYCLIC DI-GMP PHOSPHODIESTERASE PDEF"/>
    <property type="match status" value="1"/>
</dbReference>
<dbReference type="PROSITE" id="PS50110">
    <property type="entry name" value="RESPONSE_REGULATORY"/>
    <property type="match status" value="1"/>
</dbReference>
<dbReference type="GO" id="GO:0071111">
    <property type="term" value="F:cyclic-guanylate-specific phosphodiesterase activity"/>
    <property type="evidence" value="ECO:0007669"/>
    <property type="project" value="InterPro"/>
</dbReference>
<dbReference type="AlphaFoldDB" id="A0A191ZEJ7"/>
<dbReference type="InterPro" id="IPR001789">
    <property type="entry name" value="Sig_transdc_resp-reg_receiver"/>
</dbReference>
<protein>
    <submittedName>
        <fullName evidence="4">Diguanylate phosphodiesterase</fullName>
    </submittedName>
</protein>
<accession>A0A191ZEJ7</accession>
<dbReference type="InterPro" id="IPR001633">
    <property type="entry name" value="EAL_dom"/>
</dbReference>
<dbReference type="CDD" id="cd01948">
    <property type="entry name" value="EAL"/>
    <property type="match status" value="1"/>
</dbReference>
<feature type="domain" description="Response regulatory" evidence="2">
    <location>
        <begin position="6"/>
        <end position="129"/>
    </location>
</feature>
<dbReference type="Proteomes" id="UP000078596">
    <property type="component" value="Chromosome"/>
</dbReference>
<dbReference type="RefSeq" id="WP_066098168.1">
    <property type="nucleotide sequence ID" value="NZ_CP016027.1"/>
</dbReference>
<dbReference type="Pfam" id="PF00563">
    <property type="entry name" value="EAL"/>
    <property type="match status" value="1"/>
</dbReference>
<dbReference type="EMBL" id="CP016027">
    <property type="protein sequence ID" value="ANJ66301.1"/>
    <property type="molecule type" value="Genomic_DNA"/>
</dbReference>
<keyword evidence="5" id="KW-1185">Reference proteome</keyword>
<evidence type="ECO:0000259" key="3">
    <source>
        <dbReference type="PROSITE" id="PS50883"/>
    </source>
</evidence>
<dbReference type="SMART" id="SM00448">
    <property type="entry name" value="REC"/>
    <property type="match status" value="1"/>
</dbReference>
<dbReference type="InterPro" id="IPR011006">
    <property type="entry name" value="CheY-like_superfamily"/>
</dbReference>
<dbReference type="InterPro" id="IPR050706">
    <property type="entry name" value="Cyclic-di-GMP_PDE-like"/>
</dbReference>
<sequence>MIDTLNLLVIEDDDFQRRMLVTMLNALGATSVAVASNGRQALEQIHHESGEPIHVALCDLNMPEMDGLEFLRHLSQLHHDVAVIIISAMDSRLLELVQRMAAMYDIHLLGSIEKPISLERLKNLLNSYRPKSAIQIAEEKPAPFSLDEIRQGISEAQFEPFFQPKVDFKSGAVIGAEALARWRHPDHGIIAPQAFIPLLEERGNIDDLTFLMLERSAMACKELHESGYPISISINLSRVSLHDATLADKIAKVVLKTGLDPKYIILEITETAAMTDVAHALENLARLCMKGFALSIDDYGTGYSSLQQLTRIAFSELKIDQFFVKDLVHHESLRIVVQSSIDMARRLGVKSVAEGVETQADWEMLASLGCDTAQGYYIARPMDFESFRQFIPRAGVAALAQNL</sequence>
<dbReference type="PANTHER" id="PTHR33121:SF71">
    <property type="entry name" value="OXYGEN SENSOR PROTEIN DOSP"/>
    <property type="match status" value="1"/>
</dbReference>
<keyword evidence="1" id="KW-0597">Phosphoprotein</keyword>
<evidence type="ECO:0000256" key="1">
    <source>
        <dbReference type="PROSITE-ProRule" id="PRU00169"/>
    </source>
</evidence>
<proteinExistence type="predicted"/>
<dbReference type="Pfam" id="PF00072">
    <property type="entry name" value="Response_reg"/>
    <property type="match status" value="1"/>
</dbReference>
<gene>
    <name evidence="4" type="ORF">A9404_01930</name>
</gene>
<dbReference type="STRING" id="1860122.A9404_01930"/>
<dbReference type="InterPro" id="IPR035919">
    <property type="entry name" value="EAL_sf"/>
</dbReference>
<feature type="domain" description="EAL" evidence="3">
    <location>
        <begin position="142"/>
        <end position="395"/>
    </location>
</feature>
<evidence type="ECO:0000259" key="2">
    <source>
        <dbReference type="PROSITE" id="PS50110"/>
    </source>
</evidence>
<evidence type="ECO:0000313" key="5">
    <source>
        <dbReference type="Proteomes" id="UP000078596"/>
    </source>
</evidence>
<evidence type="ECO:0000313" key="4">
    <source>
        <dbReference type="EMBL" id="ANJ66301.1"/>
    </source>
</evidence>
<dbReference type="Gene3D" id="3.40.50.2300">
    <property type="match status" value="1"/>
</dbReference>
<dbReference type="SUPFAM" id="SSF141868">
    <property type="entry name" value="EAL domain-like"/>
    <property type="match status" value="1"/>
</dbReference>
<dbReference type="KEGG" id="haz:A9404_01930"/>
<name>A0A191ZEJ7_9GAMM</name>